<name>A0ACB9F3W6_CICIN</name>
<reference evidence="2" key="1">
    <citation type="journal article" date="2022" name="Mol. Ecol. Resour.">
        <title>The genomes of chicory, endive, great burdock and yacon provide insights into Asteraceae palaeo-polyploidization history and plant inulin production.</title>
        <authorList>
            <person name="Fan W."/>
            <person name="Wang S."/>
            <person name="Wang H."/>
            <person name="Wang A."/>
            <person name="Jiang F."/>
            <person name="Liu H."/>
            <person name="Zhao H."/>
            <person name="Xu D."/>
            <person name="Zhang Y."/>
        </authorList>
    </citation>
    <scope>NUCLEOTIDE SEQUENCE [LARGE SCALE GENOMIC DNA]</scope>
    <source>
        <strain evidence="2">cv. Punajuju</strain>
    </source>
</reference>
<dbReference type="Proteomes" id="UP001055811">
    <property type="component" value="Linkage Group LG03"/>
</dbReference>
<proteinExistence type="predicted"/>
<comment type="caution">
    <text evidence="1">The sequence shown here is derived from an EMBL/GenBank/DDBJ whole genome shotgun (WGS) entry which is preliminary data.</text>
</comment>
<evidence type="ECO:0000313" key="1">
    <source>
        <dbReference type="EMBL" id="KAI3765640.1"/>
    </source>
</evidence>
<evidence type="ECO:0000313" key="2">
    <source>
        <dbReference type="Proteomes" id="UP001055811"/>
    </source>
</evidence>
<accession>A0ACB9F3W6</accession>
<reference evidence="1 2" key="2">
    <citation type="journal article" date="2022" name="Mol. Ecol. Resour.">
        <title>The genomes of chicory, endive, great burdock and yacon provide insights into Asteraceae paleo-polyploidization history and plant inulin production.</title>
        <authorList>
            <person name="Fan W."/>
            <person name="Wang S."/>
            <person name="Wang H."/>
            <person name="Wang A."/>
            <person name="Jiang F."/>
            <person name="Liu H."/>
            <person name="Zhao H."/>
            <person name="Xu D."/>
            <person name="Zhang Y."/>
        </authorList>
    </citation>
    <scope>NUCLEOTIDE SEQUENCE [LARGE SCALE GENOMIC DNA]</scope>
    <source>
        <strain evidence="2">cv. Punajuju</strain>
        <tissue evidence="1">Leaves</tissue>
    </source>
</reference>
<keyword evidence="2" id="KW-1185">Reference proteome</keyword>
<sequence>MHLCDFSRLGLPKESRFVAMRESRLPDGIKFSADQVVADSIPVITEAADSDKTRQLKPDVVEKIDISESLKPLSLSTQDGSQAINPNQDNQSLQVLHEPLKVTASGNTRKSITEEKSDQLQVLLLFDFSLILALVQKVTSFSNLLGSMVSIIYHMDSGSLKLCGTDVCNLLLLCDCTEL</sequence>
<protein>
    <submittedName>
        <fullName evidence="1">Uncharacterized protein</fullName>
    </submittedName>
</protein>
<organism evidence="1 2">
    <name type="scientific">Cichorium intybus</name>
    <name type="common">Chicory</name>
    <dbReference type="NCBI Taxonomy" id="13427"/>
    <lineage>
        <taxon>Eukaryota</taxon>
        <taxon>Viridiplantae</taxon>
        <taxon>Streptophyta</taxon>
        <taxon>Embryophyta</taxon>
        <taxon>Tracheophyta</taxon>
        <taxon>Spermatophyta</taxon>
        <taxon>Magnoliopsida</taxon>
        <taxon>eudicotyledons</taxon>
        <taxon>Gunneridae</taxon>
        <taxon>Pentapetalae</taxon>
        <taxon>asterids</taxon>
        <taxon>campanulids</taxon>
        <taxon>Asterales</taxon>
        <taxon>Asteraceae</taxon>
        <taxon>Cichorioideae</taxon>
        <taxon>Cichorieae</taxon>
        <taxon>Cichoriinae</taxon>
        <taxon>Cichorium</taxon>
    </lineage>
</organism>
<dbReference type="EMBL" id="CM042011">
    <property type="protein sequence ID" value="KAI3765640.1"/>
    <property type="molecule type" value="Genomic_DNA"/>
</dbReference>
<gene>
    <name evidence="1" type="ORF">L2E82_15680</name>
</gene>